<dbReference type="GO" id="GO:0016020">
    <property type="term" value="C:membrane"/>
    <property type="evidence" value="ECO:0007669"/>
    <property type="project" value="TreeGrafter"/>
</dbReference>
<feature type="region of interest" description="Disordered" evidence="1">
    <location>
        <begin position="252"/>
        <end position="315"/>
    </location>
</feature>
<feature type="transmembrane region" description="Helical" evidence="2">
    <location>
        <begin position="865"/>
        <end position="887"/>
    </location>
</feature>
<keyword evidence="2" id="KW-1133">Transmembrane helix</keyword>
<feature type="region of interest" description="Disordered" evidence="1">
    <location>
        <begin position="912"/>
        <end position="956"/>
    </location>
</feature>
<feature type="compositionally biased region" description="Basic and acidic residues" evidence="1">
    <location>
        <begin position="995"/>
        <end position="1013"/>
    </location>
</feature>
<evidence type="ECO:0000313" key="5">
    <source>
        <dbReference type="EMBL" id="CAK7899298.1"/>
    </source>
</evidence>
<dbReference type="Pfam" id="PF06011">
    <property type="entry name" value="TRP"/>
    <property type="match status" value="1"/>
</dbReference>
<feature type="transmembrane region" description="Helical" evidence="2">
    <location>
        <begin position="636"/>
        <end position="662"/>
    </location>
</feature>
<dbReference type="GO" id="GO:0055085">
    <property type="term" value="P:transmembrane transport"/>
    <property type="evidence" value="ECO:0007669"/>
    <property type="project" value="TreeGrafter"/>
</dbReference>
<evidence type="ECO:0000256" key="1">
    <source>
        <dbReference type="SAM" id="MobiDB-lite"/>
    </source>
</evidence>
<proteinExistence type="predicted"/>
<reference evidence="5" key="1">
    <citation type="submission" date="2024-01" db="EMBL/GenBank/DDBJ databases">
        <authorList>
            <person name="Webb A."/>
        </authorList>
    </citation>
    <scope>NUCLEOTIDE SEQUENCE</scope>
    <source>
        <strain evidence="5">Pm1</strain>
    </source>
</reference>
<feature type="transmembrane region" description="Helical" evidence="2">
    <location>
        <begin position="776"/>
        <end position="795"/>
    </location>
</feature>
<feature type="signal peptide" evidence="3">
    <location>
        <begin position="1"/>
        <end position="20"/>
    </location>
</feature>
<protein>
    <recommendedName>
        <fullName evidence="4">TRP C-terminal domain-containing protein</fullName>
    </recommendedName>
</protein>
<keyword evidence="2" id="KW-0472">Membrane</keyword>
<feature type="compositionally biased region" description="Polar residues" evidence="1">
    <location>
        <begin position="935"/>
        <end position="953"/>
    </location>
</feature>
<gene>
    <name evidence="5" type="ORF">PM001_LOCUS1845</name>
</gene>
<dbReference type="AlphaFoldDB" id="A0AAV1T669"/>
<dbReference type="InterPro" id="IPR040241">
    <property type="entry name" value="TRP_Flc/Pkd2-like"/>
</dbReference>
<dbReference type="InterPro" id="IPR010308">
    <property type="entry name" value="TRP_C"/>
</dbReference>
<evidence type="ECO:0000256" key="2">
    <source>
        <dbReference type="SAM" id="Phobius"/>
    </source>
</evidence>
<feature type="transmembrane region" description="Helical" evidence="2">
    <location>
        <begin position="831"/>
        <end position="853"/>
    </location>
</feature>
<feature type="transmembrane region" description="Helical" evidence="2">
    <location>
        <begin position="717"/>
        <end position="739"/>
    </location>
</feature>
<dbReference type="Proteomes" id="UP001162060">
    <property type="component" value="Unassembled WGS sequence"/>
</dbReference>
<feature type="compositionally biased region" description="Basic and acidic residues" evidence="1">
    <location>
        <begin position="972"/>
        <end position="988"/>
    </location>
</feature>
<feature type="domain" description="TRP C-terminal" evidence="4">
    <location>
        <begin position="498"/>
        <end position="912"/>
    </location>
</feature>
<feature type="compositionally biased region" description="Low complexity" evidence="1">
    <location>
        <begin position="272"/>
        <end position="312"/>
    </location>
</feature>
<dbReference type="PANTHER" id="PTHR31145">
    <property type="entry name" value="INTEGRAL MEMBRANE PROTEIN (AFU_ORTHOLOGUE AFUA_7G01610)"/>
    <property type="match status" value="1"/>
</dbReference>
<feature type="compositionally biased region" description="Basic and acidic residues" evidence="1">
    <location>
        <begin position="912"/>
        <end position="924"/>
    </location>
</feature>
<feature type="region of interest" description="Disordered" evidence="1">
    <location>
        <begin position="972"/>
        <end position="1013"/>
    </location>
</feature>
<keyword evidence="2" id="KW-0812">Transmembrane</keyword>
<name>A0AAV1T669_9STRA</name>
<organism evidence="5 6">
    <name type="scientific">Peronospora matthiolae</name>
    <dbReference type="NCBI Taxonomy" id="2874970"/>
    <lineage>
        <taxon>Eukaryota</taxon>
        <taxon>Sar</taxon>
        <taxon>Stramenopiles</taxon>
        <taxon>Oomycota</taxon>
        <taxon>Peronosporomycetes</taxon>
        <taxon>Peronosporales</taxon>
        <taxon>Peronosporaceae</taxon>
        <taxon>Peronospora</taxon>
    </lineage>
</organism>
<feature type="compositionally biased region" description="Polar residues" evidence="1">
    <location>
        <begin position="78"/>
        <end position="106"/>
    </location>
</feature>
<feature type="chain" id="PRO_5043393440" description="TRP C-terminal domain-containing protein" evidence="3">
    <location>
        <begin position="21"/>
        <end position="1013"/>
    </location>
</feature>
<evidence type="ECO:0000256" key="3">
    <source>
        <dbReference type="SAM" id="SignalP"/>
    </source>
</evidence>
<dbReference type="EMBL" id="CAKLBY020000016">
    <property type="protein sequence ID" value="CAK7899298.1"/>
    <property type="molecule type" value="Genomic_DNA"/>
</dbReference>
<feature type="compositionally biased region" description="Low complexity" evidence="1">
    <location>
        <begin position="107"/>
        <end position="126"/>
    </location>
</feature>
<feature type="transmembrane region" description="Helical" evidence="2">
    <location>
        <begin position="683"/>
        <end position="705"/>
    </location>
</feature>
<sequence length="1013" mass="103590">MHVRLVALLAAAALTSTSIAVTTCPVSVQSRTTSTLTDPITEVVVSISSGSGSSSVDGSSSSLGSGSGSGIVDAGGSQDDQTAEVGSSSGSFGAPPTNSSSVDQAGSNNTTAPTTTTDNSSGNGTDKTQADEGGTGGATTPSGSGNPTSPSTTTSLTTTTDPPSSPSTEAPPLSTGDAPSTTVAVTVAPVTSTDSASSVGTSTTTGPTPEVPEAVSAAADTTTTTPSGSNTGAGLSLSLGIRKLQTTTTTATTTVDPALGTSGLAGSMTGATSTTDKTNVTTTPGAPTNGPPVTAGTAPTTGSSSTNTSVGSNLSSGSDTLLCDSTFYSKWDAMGLKCGGAGIDVASAVAASSCVIYSGRAGSTSGSSCVSICSFPACTDDAWVYGANNGISSSVYDGLGVEAFLPGEVVAALEERSPTVSTFLSDSTISNSEQCSYSSENSFSSCSCSAMLVDLSSSGSVAEGARKELRQQNEANGVITKDITSTTGTVVAATSKSVAGVTVAVTGIAAIASAAVGGVSSAGASFAAAGSTMAITTVEICQFGVLVNQLQLDGKSAALAQFGKAMAPAAFTFLPFGTLDEPDVNSGKSSSSTLSDAVANRRLSSSSSSGSDSSKVASQLTGIEKYARQLDVNEDMLFVVTLAGVFCVMASVVGLFGIGYLLAGFVMPRETYLTAFFDKMIGLEVLVAILAQYTIGVTATFQIYYSTKYESITDPKCLLAIAAIIFLAAGILVYGYVVIKKHEAEIVDVGTVQHLKKTVNMRYGPLYEEYKFKNRYFFAAKMMLALTTGVITGCANMSGKIQVALILALNVVFFFYLEIQSPHHSKFVQTTTSFVSIMKIAVLVLTFFLVTAATSDGFPTSLQNGISVAIVGLNLFVLALLMIRSLYAFWQKLKLQRDAAYDQEEQTAQDYFKDETPVRTKDHAPSNAQAPAGQPGSQSQFANLNNNGSSSPYVQGHATVDHASADEIRLRSATHENDDRHQTYDAGRRSAANHYIKEDQKPHGHVRNDVVEL</sequence>
<feature type="transmembrane region" description="Helical" evidence="2">
    <location>
        <begin position="801"/>
        <end position="819"/>
    </location>
</feature>
<comment type="caution">
    <text evidence="5">The sequence shown here is derived from an EMBL/GenBank/DDBJ whole genome shotgun (WGS) entry which is preliminary data.</text>
</comment>
<keyword evidence="3" id="KW-0732">Signal</keyword>
<evidence type="ECO:0000259" key="4">
    <source>
        <dbReference type="Pfam" id="PF06011"/>
    </source>
</evidence>
<dbReference type="PANTHER" id="PTHR31145:SF6">
    <property type="entry name" value="INTEGRAL MEMBRANE PROTEIN (AFU_ORTHOLOGUE AFUA_7G01610)"/>
    <property type="match status" value="1"/>
</dbReference>
<feature type="compositionally biased region" description="Low complexity" evidence="1">
    <location>
        <begin position="138"/>
        <end position="234"/>
    </location>
</feature>
<evidence type="ECO:0000313" key="6">
    <source>
        <dbReference type="Proteomes" id="UP001162060"/>
    </source>
</evidence>
<feature type="region of interest" description="Disordered" evidence="1">
    <location>
        <begin position="48"/>
        <end position="235"/>
    </location>
</feature>
<feature type="compositionally biased region" description="Low complexity" evidence="1">
    <location>
        <begin position="48"/>
        <end position="64"/>
    </location>
</feature>
<accession>A0AAV1T669</accession>